<feature type="transmembrane region" description="Helical" evidence="7">
    <location>
        <begin position="338"/>
        <end position="364"/>
    </location>
</feature>
<dbReference type="AlphaFoldDB" id="A0A081K8E3"/>
<dbReference type="PANTHER" id="PTHR42865:SF5">
    <property type="entry name" value="L-CYSTINE TRANSPORTER TCYP"/>
    <property type="match status" value="1"/>
</dbReference>
<evidence type="ECO:0000256" key="5">
    <source>
        <dbReference type="ARBA" id="ARBA00022989"/>
    </source>
</evidence>
<dbReference type="eggNOG" id="COG1301">
    <property type="taxonomic scope" value="Bacteria"/>
</dbReference>
<gene>
    <name evidence="8" type="ORF">GV64_06435</name>
</gene>
<protein>
    <submittedName>
        <fullName evidence="8">Amino acid transporter</fullName>
    </submittedName>
</protein>
<comment type="similarity">
    <text evidence="2">Belongs to the dicarboxylate/amino acid:cation symporter (DAACS) (TC 2.A.23) family.</text>
</comment>
<comment type="subcellular location">
    <subcellularLocation>
        <location evidence="1">Membrane</location>
        <topology evidence="1">Multi-pass membrane protein</topology>
    </subcellularLocation>
</comment>
<sequence>MILLIAGLLGVLTGWLDLNELNQASQVVSELFIRMLKLISLPIIFFALVSTLSGMGEASDVKRLGGQVLKYTVITTLLAATVALALYLLIAPAGSVNTLTAPPELSETSASYWSYLVGVIPSSFVEPFYTHNVMGVLFLALLLSAAIITLENKHKSVLHSFFDSMFAAIMKMTGLILKLMPLAVWAFVNLFIHDLQNQKILQDLALYLLCVLLANIIQAGLILPMFLKFKGLSPWQTMKAMWPALTVAFFAKSSAAALPYAVESAEKTLGVQSKVARFSLPLCITVNMNACAAFILITVLFVSQSNGVTFSPLELFSWILIASIAAIGNAGVPMGCYMLSSAFLAAMGIPLQLLVIILPFYALIDMLESAINVWSDSCVTAMVNADLLPDMILDGEGSDRHNEKITQVDHH</sequence>
<name>A0A081K8E3_9GAMM</name>
<comment type="caution">
    <text evidence="8">The sequence shown here is derived from an EMBL/GenBank/DDBJ whole genome shotgun (WGS) entry which is preliminary data.</text>
</comment>
<dbReference type="Gene3D" id="1.10.3860.10">
    <property type="entry name" value="Sodium:dicarboxylate symporter"/>
    <property type="match status" value="1"/>
</dbReference>
<feature type="transmembrane region" description="Helical" evidence="7">
    <location>
        <begin position="204"/>
        <end position="227"/>
    </location>
</feature>
<dbReference type="GO" id="GO:0015184">
    <property type="term" value="F:L-cystine transmembrane transporter activity"/>
    <property type="evidence" value="ECO:0007669"/>
    <property type="project" value="TreeGrafter"/>
</dbReference>
<feature type="transmembrane region" description="Helical" evidence="7">
    <location>
        <begin position="278"/>
        <end position="303"/>
    </location>
</feature>
<keyword evidence="3" id="KW-0813">Transport</keyword>
<evidence type="ECO:0000256" key="2">
    <source>
        <dbReference type="ARBA" id="ARBA00006148"/>
    </source>
</evidence>
<feature type="transmembrane region" description="Helical" evidence="7">
    <location>
        <begin position="32"/>
        <end position="56"/>
    </location>
</feature>
<dbReference type="PANTHER" id="PTHR42865">
    <property type="entry name" value="PROTON/GLUTAMATE-ASPARTATE SYMPORTER"/>
    <property type="match status" value="1"/>
</dbReference>
<feature type="transmembrane region" description="Helical" evidence="7">
    <location>
        <begin position="133"/>
        <end position="151"/>
    </location>
</feature>
<feature type="transmembrane region" description="Helical" evidence="7">
    <location>
        <begin position="315"/>
        <end position="332"/>
    </location>
</feature>
<evidence type="ECO:0000256" key="7">
    <source>
        <dbReference type="SAM" id="Phobius"/>
    </source>
</evidence>
<dbReference type="Pfam" id="PF00375">
    <property type="entry name" value="SDF"/>
    <property type="match status" value="1"/>
</dbReference>
<evidence type="ECO:0000256" key="6">
    <source>
        <dbReference type="ARBA" id="ARBA00023136"/>
    </source>
</evidence>
<dbReference type="InterPro" id="IPR036458">
    <property type="entry name" value="Na:dicarbo_symporter_sf"/>
</dbReference>
<keyword evidence="9" id="KW-1185">Reference proteome</keyword>
<dbReference type="RefSeq" id="WP_020581014.1">
    <property type="nucleotide sequence ID" value="NZ_JOJP01000001.1"/>
</dbReference>
<keyword evidence="6 7" id="KW-0472">Membrane</keyword>
<organism evidence="8 9">
    <name type="scientific">Endozoicomonas elysicola</name>
    <dbReference type="NCBI Taxonomy" id="305900"/>
    <lineage>
        <taxon>Bacteria</taxon>
        <taxon>Pseudomonadati</taxon>
        <taxon>Pseudomonadota</taxon>
        <taxon>Gammaproteobacteria</taxon>
        <taxon>Oceanospirillales</taxon>
        <taxon>Endozoicomonadaceae</taxon>
        <taxon>Endozoicomonas</taxon>
    </lineage>
</organism>
<dbReference type="GO" id="GO:0005886">
    <property type="term" value="C:plasma membrane"/>
    <property type="evidence" value="ECO:0007669"/>
    <property type="project" value="TreeGrafter"/>
</dbReference>
<feature type="transmembrane region" description="Helical" evidence="7">
    <location>
        <begin position="172"/>
        <end position="192"/>
    </location>
</feature>
<dbReference type="STRING" id="305900.GV64_06435"/>
<proteinExistence type="inferred from homology"/>
<dbReference type="SUPFAM" id="SSF118215">
    <property type="entry name" value="Proton glutamate symport protein"/>
    <property type="match status" value="1"/>
</dbReference>
<feature type="transmembrane region" description="Helical" evidence="7">
    <location>
        <begin position="239"/>
        <end position="258"/>
    </location>
</feature>
<dbReference type="Proteomes" id="UP000027997">
    <property type="component" value="Unassembled WGS sequence"/>
</dbReference>
<evidence type="ECO:0000256" key="1">
    <source>
        <dbReference type="ARBA" id="ARBA00004141"/>
    </source>
</evidence>
<dbReference type="GO" id="GO:0015293">
    <property type="term" value="F:symporter activity"/>
    <property type="evidence" value="ECO:0007669"/>
    <property type="project" value="InterPro"/>
</dbReference>
<dbReference type="InterPro" id="IPR001991">
    <property type="entry name" value="Na-dicarboxylate_symporter"/>
</dbReference>
<accession>A0A081K8E3</accession>
<dbReference type="PRINTS" id="PR00173">
    <property type="entry name" value="EDTRNSPORT"/>
</dbReference>
<evidence type="ECO:0000313" key="9">
    <source>
        <dbReference type="Proteomes" id="UP000027997"/>
    </source>
</evidence>
<evidence type="ECO:0000256" key="3">
    <source>
        <dbReference type="ARBA" id="ARBA00022448"/>
    </source>
</evidence>
<keyword evidence="5 7" id="KW-1133">Transmembrane helix</keyword>
<dbReference type="EMBL" id="JOJP01000001">
    <property type="protein sequence ID" value="KEI70419.1"/>
    <property type="molecule type" value="Genomic_DNA"/>
</dbReference>
<evidence type="ECO:0000256" key="4">
    <source>
        <dbReference type="ARBA" id="ARBA00022692"/>
    </source>
</evidence>
<keyword evidence="4 7" id="KW-0812">Transmembrane</keyword>
<feature type="transmembrane region" description="Helical" evidence="7">
    <location>
        <begin position="68"/>
        <end position="90"/>
    </location>
</feature>
<reference evidence="8 9" key="1">
    <citation type="submission" date="2014-06" db="EMBL/GenBank/DDBJ databases">
        <title>Whole Genome Sequences of Three Symbiotic Endozoicomonas Bacteria.</title>
        <authorList>
            <person name="Neave M.J."/>
            <person name="Apprill A."/>
            <person name="Voolstra C.R."/>
        </authorList>
    </citation>
    <scope>NUCLEOTIDE SEQUENCE [LARGE SCALE GENOMIC DNA]</scope>
    <source>
        <strain evidence="8 9">DSM 22380</strain>
    </source>
</reference>
<evidence type="ECO:0000313" key="8">
    <source>
        <dbReference type="EMBL" id="KEI70419.1"/>
    </source>
</evidence>